<dbReference type="EMBL" id="VDMB01000016">
    <property type="protein sequence ID" value="TYT74020.1"/>
    <property type="molecule type" value="Genomic_DNA"/>
</dbReference>
<evidence type="ECO:0000256" key="6">
    <source>
        <dbReference type="ARBA" id="ARBA00022679"/>
    </source>
</evidence>
<dbReference type="PRINTS" id="PR00344">
    <property type="entry name" value="BCTRLSENSOR"/>
</dbReference>
<dbReference type="InterPro" id="IPR036641">
    <property type="entry name" value="HPT_dom_sf"/>
</dbReference>
<feature type="modified residue" description="4-aspartylphosphate" evidence="17">
    <location>
        <position position="698"/>
    </location>
</feature>
<dbReference type="FunFam" id="1.10.287.130:FF:000002">
    <property type="entry name" value="Two-component osmosensing histidine kinase"/>
    <property type="match status" value="1"/>
</dbReference>
<dbReference type="GO" id="GO:0000155">
    <property type="term" value="F:phosphorelay sensor kinase activity"/>
    <property type="evidence" value="ECO:0007669"/>
    <property type="project" value="InterPro"/>
</dbReference>
<dbReference type="PANTHER" id="PTHR45339:SF1">
    <property type="entry name" value="HYBRID SIGNAL TRANSDUCTION HISTIDINE KINASE J"/>
    <property type="match status" value="1"/>
</dbReference>
<evidence type="ECO:0000256" key="9">
    <source>
        <dbReference type="ARBA" id="ARBA00022777"/>
    </source>
</evidence>
<dbReference type="EC" id="2.7.13.3" evidence="3"/>
<dbReference type="OrthoDB" id="5409084at2"/>
<evidence type="ECO:0000256" key="17">
    <source>
        <dbReference type="PROSITE-ProRule" id="PRU00169"/>
    </source>
</evidence>
<dbReference type="InterPro" id="IPR008207">
    <property type="entry name" value="Sig_transdc_His_kin_Hpt_dom"/>
</dbReference>
<dbReference type="CDD" id="cd17546">
    <property type="entry name" value="REC_hyHK_CKI1_RcsC-like"/>
    <property type="match status" value="1"/>
</dbReference>
<evidence type="ECO:0000259" key="23">
    <source>
        <dbReference type="PROSITE" id="PS50894"/>
    </source>
</evidence>
<dbReference type="CDD" id="cd00082">
    <property type="entry name" value="HisKA"/>
    <property type="match status" value="1"/>
</dbReference>
<dbReference type="GO" id="GO:0005886">
    <property type="term" value="C:plasma membrane"/>
    <property type="evidence" value="ECO:0007669"/>
    <property type="project" value="UniProtKB-SubCell"/>
</dbReference>
<evidence type="ECO:0000256" key="13">
    <source>
        <dbReference type="ARBA" id="ARBA00023136"/>
    </source>
</evidence>
<feature type="domain" description="HAMP" evidence="22">
    <location>
        <begin position="301"/>
        <end position="354"/>
    </location>
</feature>
<dbReference type="SMART" id="SM00388">
    <property type="entry name" value="HisKA"/>
    <property type="match status" value="1"/>
</dbReference>
<dbReference type="SMART" id="SM00387">
    <property type="entry name" value="HATPase_c"/>
    <property type="match status" value="1"/>
</dbReference>
<gene>
    <name evidence="24" type="ORF">FIM25_12085</name>
</gene>
<dbReference type="SUPFAM" id="SSF55874">
    <property type="entry name" value="ATPase domain of HSP90 chaperone/DNA topoisomerase II/histidine kinase"/>
    <property type="match status" value="1"/>
</dbReference>
<feature type="domain" description="HPt" evidence="23">
    <location>
        <begin position="803"/>
        <end position="899"/>
    </location>
</feature>
<keyword evidence="9" id="KW-0418">Kinase</keyword>
<evidence type="ECO:0000256" key="11">
    <source>
        <dbReference type="ARBA" id="ARBA00022989"/>
    </source>
</evidence>
<protein>
    <recommendedName>
        <fullName evidence="15">Sensory/regulatory protein RpfC</fullName>
        <ecNumber evidence="3">2.7.13.3</ecNumber>
    </recommendedName>
</protein>
<dbReference type="SUPFAM" id="SSF52172">
    <property type="entry name" value="CheY-like"/>
    <property type="match status" value="1"/>
</dbReference>
<comment type="subunit">
    <text evidence="14">At low DSF concentrations, interacts with RpfF.</text>
</comment>
<dbReference type="InterPro" id="IPR011006">
    <property type="entry name" value="CheY-like_superfamily"/>
</dbReference>
<evidence type="ECO:0000256" key="2">
    <source>
        <dbReference type="ARBA" id="ARBA00004651"/>
    </source>
</evidence>
<sequence>MPMNHIASQLPEAKEDGNTSGFQAPTKENPDFLSYILYRMIPPSLIVLFLMGCIIIAVTRSFILANAQERLEYEADREQQRIEEKIKDIKKIASSLAENDLIINGIIDTLERERYLPLFFQSLNFTGSVSSHIALLDFAGHVIVSNEQKSFCHACKKAAEHLKKTGLPIFFDKDILMIASPVLIHGFHEGTVIISFHPKDFTALLELDNTPTPIALFSKNEEQTLMANAGFKNAFGEKTPTLDPYLLVRTRNILDIPDIYLAVGQDKKVATAALKSIGFYMAGIAFSGIILLVLAIFNSTRMAVREVKILSDGIRGIMEHKDLAHRLGASGPKELQQLAMAFNNTLETLEYSTISREELEQVNSALEEAITRAQAMAMEAQMASIAKSEFLANMSHEIRTPMNAVMGLSRLLSDTPLNDQQKDWLAKINRSSRLLLGIINDILDYSKIEAGKLELDPHPFALDALLEEVQDLFMESAAEKKLAFTLTIPENMPKTLMGDSLRLMQILSNLVSNAIKFTEKGFISLIVKLNPESMAGSENSSGSEKPDTALADLVFSVEDSGIGMDEDQVAKLFQPFSQADTSTTRKYGGTGLGLVITKRLVQAMGGELALSSFPNKGSTFSFDLKLPATTMQPVKNHENAERPSFSGYRILLVEDNPLNQEVAIHFIEKTGAAVILAENGLKAIEMTEREKPDLILMDLQMPVMDGFEATRKIREMEKPDARPLPIIALSAAVMENDRIRAREAGTSGHLEKPIDESELYRTLSGFLDPCGLIIKENTCTPTDLFPELKGFNEKKAMAASLGDRAFYVKILKSFAKQLGEDYIPKAKNIHQLNAKEIQHMAHSLKGTAATVGAVQIAEIAASMDAICKDEKIPSKALALSLERALESAYSEISIFLSSEKVPEQTLQNPADEKEGLKAAKDLLDMLCQNVFVEDTLLDPALDFICKKHGADKALKIRELVEIFDLSAAAEDLDKLLGEEEAGDKGNPKKP</sequence>
<dbReference type="InterPro" id="IPR004358">
    <property type="entry name" value="Sig_transdc_His_kin-like_C"/>
</dbReference>
<dbReference type="SUPFAM" id="SSF47384">
    <property type="entry name" value="Homodimeric domain of signal transducing histidine kinase"/>
    <property type="match status" value="1"/>
</dbReference>
<dbReference type="InterPro" id="IPR003661">
    <property type="entry name" value="HisK_dim/P_dom"/>
</dbReference>
<evidence type="ECO:0000256" key="8">
    <source>
        <dbReference type="ARBA" id="ARBA00022741"/>
    </source>
</evidence>
<dbReference type="InterPro" id="IPR005467">
    <property type="entry name" value="His_kinase_dom"/>
</dbReference>
<comment type="catalytic activity">
    <reaction evidence="1">
        <text>ATP + protein L-histidine = ADP + protein N-phospho-L-histidine.</text>
        <dbReference type="EC" id="2.7.13.3"/>
    </reaction>
</comment>
<evidence type="ECO:0000256" key="18">
    <source>
        <dbReference type="SAM" id="MobiDB-lite"/>
    </source>
</evidence>
<keyword evidence="13 19" id="KW-0472">Membrane</keyword>
<feature type="domain" description="Histidine kinase" evidence="20">
    <location>
        <begin position="393"/>
        <end position="628"/>
    </location>
</feature>
<evidence type="ECO:0000256" key="3">
    <source>
        <dbReference type="ARBA" id="ARBA00012438"/>
    </source>
</evidence>
<dbReference type="PROSITE" id="PS50109">
    <property type="entry name" value="HIS_KIN"/>
    <property type="match status" value="1"/>
</dbReference>
<dbReference type="Pfam" id="PF00072">
    <property type="entry name" value="Response_reg"/>
    <property type="match status" value="1"/>
</dbReference>
<keyword evidence="11 19" id="KW-1133">Transmembrane helix</keyword>
<keyword evidence="6" id="KW-0808">Transferase</keyword>
<evidence type="ECO:0000256" key="1">
    <source>
        <dbReference type="ARBA" id="ARBA00000085"/>
    </source>
</evidence>
<evidence type="ECO:0000313" key="24">
    <source>
        <dbReference type="EMBL" id="TYT74020.1"/>
    </source>
</evidence>
<dbReference type="GO" id="GO:0005524">
    <property type="term" value="F:ATP binding"/>
    <property type="evidence" value="ECO:0007669"/>
    <property type="project" value="UniProtKB-KW"/>
</dbReference>
<feature type="modified residue" description="Phosphohistidine" evidence="16">
    <location>
        <position position="842"/>
    </location>
</feature>
<dbReference type="SMART" id="SM00448">
    <property type="entry name" value="REC"/>
    <property type="match status" value="1"/>
</dbReference>
<dbReference type="InterPro" id="IPR036097">
    <property type="entry name" value="HisK_dim/P_sf"/>
</dbReference>
<accession>A0A5S5MEA0</accession>
<evidence type="ECO:0000256" key="12">
    <source>
        <dbReference type="ARBA" id="ARBA00023012"/>
    </source>
</evidence>
<dbReference type="Gene3D" id="1.20.120.160">
    <property type="entry name" value="HPT domain"/>
    <property type="match status" value="1"/>
</dbReference>
<dbReference type="InterPro" id="IPR003660">
    <property type="entry name" value="HAMP_dom"/>
</dbReference>
<feature type="transmembrane region" description="Helical" evidence="19">
    <location>
        <begin position="40"/>
        <end position="63"/>
    </location>
</feature>
<feature type="transmembrane region" description="Helical" evidence="19">
    <location>
        <begin position="277"/>
        <end position="297"/>
    </location>
</feature>
<name>A0A5S5MEA0_9BACT</name>
<feature type="domain" description="Response regulatory" evidence="21">
    <location>
        <begin position="649"/>
        <end position="767"/>
    </location>
</feature>
<evidence type="ECO:0000256" key="5">
    <source>
        <dbReference type="ARBA" id="ARBA00022553"/>
    </source>
</evidence>
<dbReference type="PANTHER" id="PTHR45339">
    <property type="entry name" value="HYBRID SIGNAL TRANSDUCTION HISTIDINE KINASE J"/>
    <property type="match status" value="1"/>
</dbReference>
<evidence type="ECO:0000256" key="4">
    <source>
        <dbReference type="ARBA" id="ARBA00022475"/>
    </source>
</evidence>
<keyword evidence="7 19" id="KW-0812">Transmembrane</keyword>
<dbReference type="Gene3D" id="3.40.50.2300">
    <property type="match status" value="1"/>
</dbReference>
<evidence type="ECO:0000256" key="14">
    <source>
        <dbReference type="ARBA" id="ARBA00064003"/>
    </source>
</evidence>
<keyword evidence="25" id="KW-1185">Reference proteome</keyword>
<dbReference type="AlphaFoldDB" id="A0A5S5MEA0"/>
<evidence type="ECO:0000259" key="21">
    <source>
        <dbReference type="PROSITE" id="PS50110"/>
    </source>
</evidence>
<proteinExistence type="predicted"/>
<feature type="region of interest" description="Disordered" evidence="18">
    <location>
        <begin position="1"/>
        <end position="24"/>
    </location>
</feature>
<dbReference type="Pfam" id="PF01627">
    <property type="entry name" value="Hpt"/>
    <property type="match status" value="1"/>
</dbReference>
<dbReference type="InterPro" id="IPR001789">
    <property type="entry name" value="Sig_transdc_resp-reg_receiver"/>
</dbReference>
<keyword evidence="8" id="KW-0547">Nucleotide-binding</keyword>
<dbReference type="Proteomes" id="UP000321899">
    <property type="component" value="Unassembled WGS sequence"/>
</dbReference>
<dbReference type="SUPFAM" id="SSF47226">
    <property type="entry name" value="Histidine-containing phosphotransfer domain, HPT domain"/>
    <property type="match status" value="1"/>
</dbReference>
<comment type="caution">
    <text evidence="24">The sequence shown here is derived from an EMBL/GenBank/DDBJ whole genome shotgun (WGS) entry which is preliminary data.</text>
</comment>
<dbReference type="PROSITE" id="PS50110">
    <property type="entry name" value="RESPONSE_REGULATORY"/>
    <property type="match status" value="1"/>
</dbReference>
<organism evidence="24 25">
    <name type="scientific">Desulfobotulus mexicanus</name>
    <dbReference type="NCBI Taxonomy" id="2586642"/>
    <lineage>
        <taxon>Bacteria</taxon>
        <taxon>Pseudomonadati</taxon>
        <taxon>Thermodesulfobacteriota</taxon>
        <taxon>Desulfobacteria</taxon>
        <taxon>Desulfobacterales</taxon>
        <taxon>Desulfobacteraceae</taxon>
        <taxon>Desulfobotulus</taxon>
    </lineage>
</organism>
<dbReference type="InterPro" id="IPR036890">
    <property type="entry name" value="HATPase_C_sf"/>
</dbReference>
<evidence type="ECO:0000256" key="10">
    <source>
        <dbReference type="ARBA" id="ARBA00022840"/>
    </source>
</evidence>
<evidence type="ECO:0000259" key="20">
    <source>
        <dbReference type="PROSITE" id="PS50109"/>
    </source>
</evidence>
<evidence type="ECO:0000256" key="19">
    <source>
        <dbReference type="SAM" id="Phobius"/>
    </source>
</evidence>
<evidence type="ECO:0000256" key="16">
    <source>
        <dbReference type="PROSITE-ProRule" id="PRU00110"/>
    </source>
</evidence>
<evidence type="ECO:0000256" key="7">
    <source>
        <dbReference type="ARBA" id="ARBA00022692"/>
    </source>
</evidence>
<evidence type="ECO:0000259" key="22">
    <source>
        <dbReference type="PROSITE" id="PS50885"/>
    </source>
</evidence>
<keyword evidence="5 17" id="KW-0597">Phosphoprotein</keyword>
<dbReference type="PROSITE" id="PS50894">
    <property type="entry name" value="HPT"/>
    <property type="match status" value="1"/>
</dbReference>
<evidence type="ECO:0000313" key="25">
    <source>
        <dbReference type="Proteomes" id="UP000321899"/>
    </source>
</evidence>
<dbReference type="Pfam" id="PF00512">
    <property type="entry name" value="HisKA"/>
    <property type="match status" value="1"/>
</dbReference>
<keyword evidence="4" id="KW-1003">Cell membrane</keyword>
<reference evidence="24 25" key="1">
    <citation type="submission" date="2019-06" db="EMBL/GenBank/DDBJ databases">
        <title>Desulfobotulus mexicanus sp. nov., a novel sulfate-reducing bacterium isolated from the sediment of an alkaline crater lake in Mexico.</title>
        <authorList>
            <person name="Hirschler-Rea A."/>
        </authorList>
    </citation>
    <scope>NUCLEOTIDE SEQUENCE [LARGE SCALE GENOMIC DNA]</scope>
    <source>
        <strain evidence="24 25">PAR22N</strain>
    </source>
</reference>
<dbReference type="InterPro" id="IPR003594">
    <property type="entry name" value="HATPase_dom"/>
</dbReference>
<dbReference type="CDD" id="cd16922">
    <property type="entry name" value="HATPase_EvgS-ArcB-TorS-like"/>
    <property type="match status" value="1"/>
</dbReference>
<dbReference type="Pfam" id="PF02518">
    <property type="entry name" value="HATPase_c"/>
    <property type="match status" value="1"/>
</dbReference>
<keyword evidence="12" id="KW-0902">Two-component regulatory system</keyword>
<dbReference type="FunFam" id="3.30.565.10:FF:000010">
    <property type="entry name" value="Sensor histidine kinase RcsC"/>
    <property type="match status" value="1"/>
</dbReference>
<keyword evidence="10" id="KW-0067">ATP-binding</keyword>
<dbReference type="Gene3D" id="1.10.287.130">
    <property type="match status" value="1"/>
</dbReference>
<evidence type="ECO:0000256" key="15">
    <source>
        <dbReference type="ARBA" id="ARBA00068150"/>
    </source>
</evidence>
<dbReference type="PROSITE" id="PS50885">
    <property type="entry name" value="HAMP"/>
    <property type="match status" value="1"/>
</dbReference>
<comment type="subcellular location">
    <subcellularLocation>
        <location evidence="2">Cell membrane</location>
        <topology evidence="2">Multi-pass membrane protein</topology>
    </subcellularLocation>
</comment>
<dbReference type="Gene3D" id="3.30.565.10">
    <property type="entry name" value="Histidine kinase-like ATPase, C-terminal domain"/>
    <property type="match status" value="1"/>
</dbReference>